<organism evidence="1 2">
    <name type="scientific">Geodia barretti</name>
    <name type="common">Barrett's horny sponge</name>
    <dbReference type="NCBI Taxonomy" id="519541"/>
    <lineage>
        <taxon>Eukaryota</taxon>
        <taxon>Metazoa</taxon>
        <taxon>Porifera</taxon>
        <taxon>Demospongiae</taxon>
        <taxon>Heteroscleromorpha</taxon>
        <taxon>Tetractinellida</taxon>
        <taxon>Astrophorina</taxon>
        <taxon>Geodiidae</taxon>
        <taxon>Geodia</taxon>
    </lineage>
</organism>
<sequence>MRTEYQISGSTPVTSRENGALHEMVTELALLVALNSPTA</sequence>
<evidence type="ECO:0000313" key="1">
    <source>
        <dbReference type="EMBL" id="CAI8047495.1"/>
    </source>
</evidence>
<accession>A0AA35TFS5</accession>
<dbReference type="AlphaFoldDB" id="A0AA35TFS5"/>
<protein>
    <submittedName>
        <fullName evidence="1">Uncharacterized protein</fullName>
    </submittedName>
</protein>
<keyword evidence="2" id="KW-1185">Reference proteome</keyword>
<reference evidence="1" key="1">
    <citation type="submission" date="2023-03" db="EMBL/GenBank/DDBJ databases">
        <authorList>
            <person name="Steffen K."/>
            <person name="Cardenas P."/>
        </authorList>
    </citation>
    <scope>NUCLEOTIDE SEQUENCE</scope>
</reference>
<feature type="non-terminal residue" evidence="1">
    <location>
        <position position="39"/>
    </location>
</feature>
<name>A0AA35TFS5_GEOBA</name>
<proteinExistence type="predicted"/>
<gene>
    <name evidence="1" type="ORF">GBAR_LOCUS26248</name>
</gene>
<dbReference type="Proteomes" id="UP001174909">
    <property type="component" value="Unassembled WGS sequence"/>
</dbReference>
<comment type="caution">
    <text evidence="1">The sequence shown here is derived from an EMBL/GenBank/DDBJ whole genome shotgun (WGS) entry which is preliminary data.</text>
</comment>
<dbReference type="EMBL" id="CASHTH010003645">
    <property type="protein sequence ID" value="CAI8047495.1"/>
    <property type="molecule type" value="Genomic_DNA"/>
</dbReference>
<evidence type="ECO:0000313" key="2">
    <source>
        <dbReference type="Proteomes" id="UP001174909"/>
    </source>
</evidence>